<keyword evidence="10" id="KW-1185">Reference proteome</keyword>
<evidence type="ECO:0000256" key="6">
    <source>
        <dbReference type="SAM" id="SignalP"/>
    </source>
</evidence>
<dbReference type="Pfam" id="PF07980">
    <property type="entry name" value="SusD_RagB"/>
    <property type="match status" value="1"/>
</dbReference>
<evidence type="ECO:0000313" key="10">
    <source>
        <dbReference type="Proteomes" id="UP000077667"/>
    </source>
</evidence>
<dbReference type="STRING" id="1176587.A8C56_18745"/>
<protein>
    <recommendedName>
        <fullName evidence="11">Carbohydrate-binding protein SusD</fullName>
    </recommendedName>
</protein>
<proteinExistence type="inferred from homology"/>
<evidence type="ECO:0000256" key="5">
    <source>
        <dbReference type="ARBA" id="ARBA00023237"/>
    </source>
</evidence>
<dbReference type="Proteomes" id="UP000077667">
    <property type="component" value="Chromosome"/>
</dbReference>
<evidence type="ECO:0000256" key="2">
    <source>
        <dbReference type="ARBA" id="ARBA00006275"/>
    </source>
</evidence>
<dbReference type="Gene3D" id="1.25.40.390">
    <property type="match status" value="1"/>
</dbReference>
<name>A0A1A9I7V3_9BACT</name>
<feature type="signal peptide" evidence="6">
    <location>
        <begin position="1"/>
        <end position="19"/>
    </location>
</feature>
<dbReference type="OrthoDB" id="5694214at2"/>
<dbReference type="InterPro" id="IPR011990">
    <property type="entry name" value="TPR-like_helical_dom_sf"/>
</dbReference>
<dbReference type="EMBL" id="CP015772">
    <property type="protein sequence ID" value="ANH82742.1"/>
    <property type="molecule type" value="Genomic_DNA"/>
</dbReference>
<evidence type="ECO:0000256" key="4">
    <source>
        <dbReference type="ARBA" id="ARBA00023136"/>
    </source>
</evidence>
<dbReference type="KEGG" id="nia:A8C56_18745"/>
<evidence type="ECO:0000313" key="9">
    <source>
        <dbReference type="EMBL" id="ANH82742.1"/>
    </source>
</evidence>
<dbReference type="GO" id="GO:0009279">
    <property type="term" value="C:cell outer membrane"/>
    <property type="evidence" value="ECO:0007669"/>
    <property type="project" value="UniProtKB-SubCell"/>
</dbReference>
<sequence>MSKRFLIFSLLLMSLTIMMDSCKKLDVPPPNILSDAAILGTPDGVTSYMARLYSEMPIEDFKYSPSNGYNNAYNAFNWGSKSTGESLGRDWRQPNENSNVVNYNAVYGTIRDCNYFIQNLPAYAGSFSAAQVQGWLGEAHFVRATCYYALVRRFGGVPLVKTPINYPSTSTDSAAINGLERSSEEDTWNFIGSDLDSAYNLLPVTNQTGRADKSTAAAYKARAMLYAGCIAKYNTNISPANQYGTGQLCGFADGPAKAAAYFQAAYDAAKLVINGTAGKTYSLYMKSWVAGNLAAQTQNMIDMFFDAASPENIFVRQYDTYLSSGHNWDLYMIPDCIRGWGWGSEVSPTLDFVEMYDGIPTWNGDGPKAIQNLPNAFGCPRLKNLNPDGTYVQYANPTDLFANAEPRLKAFVITPYDVLKGSVIEIRAGIVKPQGHAGGAISPDDIKNSGEGTPLNSRYDITNTGSQIFVGLGPTNTGSGNTNRLYTIPAGYPNAGQTILAAGNAGIYSTGGGAWYSSSAFMGFSIRKYLNPSKAPADMGSSSSYGHSNQTWIEIRYAEVLLTAAEAIMELGGNTSEALGYVNQIQARAGATQTPLASFSLNTVRKEWRKEFAFENKTWFNLNRWRLFDSEMNATIYRQLTPFYVAETGKYIFDIKPFEEMTRYSNGYTWKSVWYYQNFPGSEISNNKKMIQNIGY</sequence>
<reference evidence="9 10" key="1">
    <citation type="submission" date="2016-05" db="EMBL/GenBank/DDBJ databases">
        <title>Niabella ginsenosidivorans BS26 whole genome sequencing.</title>
        <authorList>
            <person name="Im W.T."/>
            <person name="Siddiqi M.Z."/>
        </authorList>
    </citation>
    <scope>NUCLEOTIDE SEQUENCE [LARGE SCALE GENOMIC DNA]</scope>
    <source>
        <strain evidence="9 10">BS26</strain>
    </source>
</reference>
<dbReference type="RefSeq" id="WP_067759465.1">
    <property type="nucleotide sequence ID" value="NZ_CP015772.1"/>
</dbReference>
<comment type="subcellular location">
    <subcellularLocation>
        <location evidence="1">Cell outer membrane</location>
    </subcellularLocation>
</comment>
<feature type="domain" description="SusD-like N-terminal" evidence="8">
    <location>
        <begin position="45"/>
        <end position="225"/>
    </location>
</feature>
<gene>
    <name evidence="9" type="ORF">A8C56_18745</name>
</gene>
<evidence type="ECO:0008006" key="11">
    <source>
        <dbReference type="Google" id="ProtNLM"/>
    </source>
</evidence>
<organism evidence="9 10">
    <name type="scientific">Niabella ginsenosidivorans</name>
    <dbReference type="NCBI Taxonomy" id="1176587"/>
    <lineage>
        <taxon>Bacteria</taxon>
        <taxon>Pseudomonadati</taxon>
        <taxon>Bacteroidota</taxon>
        <taxon>Chitinophagia</taxon>
        <taxon>Chitinophagales</taxon>
        <taxon>Chitinophagaceae</taxon>
        <taxon>Niabella</taxon>
    </lineage>
</organism>
<dbReference type="Pfam" id="PF14322">
    <property type="entry name" value="SusD-like_3"/>
    <property type="match status" value="1"/>
</dbReference>
<dbReference type="InterPro" id="IPR033985">
    <property type="entry name" value="SusD-like_N"/>
</dbReference>
<dbReference type="InterPro" id="IPR012944">
    <property type="entry name" value="SusD_RagB_dom"/>
</dbReference>
<dbReference type="SUPFAM" id="SSF48452">
    <property type="entry name" value="TPR-like"/>
    <property type="match status" value="1"/>
</dbReference>
<evidence type="ECO:0000256" key="3">
    <source>
        <dbReference type="ARBA" id="ARBA00022729"/>
    </source>
</evidence>
<keyword evidence="5" id="KW-0998">Cell outer membrane</keyword>
<feature type="domain" description="RagB/SusD" evidence="7">
    <location>
        <begin position="310"/>
        <end position="696"/>
    </location>
</feature>
<comment type="similarity">
    <text evidence="2">Belongs to the SusD family.</text>
</comment>
<evidence type="ECO:0000256" key="1">
    <source>
        <dbReference type="ARBA" id="ARBA00004442"/>
    </source>
</evidence>
<accession>A0A1A9I7V3</accession>
<evidence type="ECO:0000259" key="8">
    <source>
        <dbReference type="Pfam" id="PF14322"/>
    </source>
</evidence>
<keyword evidence="3 6" id="KW-0732">Signal</keyword>
<dbReference type="AlphaFoldDB" id="A0A1A9I7V3"/>
<evidence type="ECO:0000259" key="7">
    <source>
        <dbReference type="Pfam" id="PF07980"/>
    </source>
</evidence>
<keyword evidence="4" id="KW-0472">Membrane</keyword>
<feature type="chain" id="PRO_5008390009" description="Carbohydrate-binding protein SusD" evidence="6">
    <location>
        <begin position="20"/>
        <end position="696"/>
    </location>
</feature>